<protein>
    <submittedName>
        <fullName evidence="1">Uncharacterized protein</fullName>
    </submittedName>
</protein>
<organism evidence="1 2">
    <name type="scientific">Portunus trituberculatus</name>
    <name type="common">Swimming crab</name>
    <name type="synonym">Neptunus trituberculatus</name>
    <dbReference type="NCBI Taxonomy" id="210409"/>
    <lineage>
        <taxon>Eukaryota</taxon>
        <taxon>Metazoa</taxon>
        <taxon>Ecdysozoa</taxon>
        <taxon>Arthropoda</taxon>
        <taxon>Crustacea</taxon>
        <taxon>Multicrustacea</taxon>
        <taxon>Malacostraca</taxon>
        <taxon>Eumalacostraca</taxon>
        <taxon>Eucarida</taxon>
        <taxon>Decapoda</taxon>
        <taxon>Pleocyemata</taxon>
        <taxon>Brachyura</taxon>
        <taxon>Eubrachyura</taxon>
        <taxon>Portunoidea</taxon>
        <taxon>Portunidae</taxon>
        <taxon>Portuninae</taxon>
        <taxon>Portunus</taxon>
    </lineage>
</organism>
<proteinExistence type="predicted"/>
<comment type="caution">
    <text evidence="1">The sequence shown here is derived from an EMBL/GenBank/DDBJ whole genome shotgun (WGS) entry which is preliminary data.</text>
</comment>
<reference evidence="1 2" key="1">
    <citation type="submission" date="2019-05" db="EMBL/GenBank/DDBJ databases">
        <title>Another draft genome of Portunus trituberculatus and its Hox gene families provides insights of decapod evolution.</title>
        <authorList>
            <person name="Jeong J.-H."/>
            <person name="Song I."/>
            <person name="Kim S."/>
            <person name="Choi T."/>
            <person name="Kim D."/>
            <person name="Ryu S."/>
            <person name="Kim W."/>
        </authorList>
    </citation>
    <scope>NUCLEOTIDE SEQUENCE [LARGE SCALE GENOMIC DNA]</scope>
    <source>
        <tissue evidence="1">Muscle</tissue>
    </source>
</reference>
<dbReference type="EMBL" id="VSRR010007200">
    <property type="protein sequence ID" value="MPC46416.1"/>
    <property type="molecule type" value="Genomic_DNA"/>
</dbReference>
<evidence type="ECO:0000313" key="2">
    <source>
        <dbReference type="Proteomes" id="UP000324222"/>
    </source>
</evidence>
<dbReference type="Proteomes" id="UP000324222">
    <property type="component" value="Unassembled WGS sequence"/>
</dbReference>
<keyword evidence="2" id="KW-1185">Reference proteome</keyword>
<evidence type="ECO:0000313" key="1">
    <source>
        <dbReference type="EMBL" id="MPC46416.1"/>
    </source>
</evidence>
<sequence>MYLLLTQENKNGLLAPLSECRNGFQADPGVLSCYSVPPFQWTRIIVPRVIRRRPDNYKSNLSAMTVSESCVGNGRPSCHEQTFLRLCLHIGIGFMVFPVQPRPPELDS</sequence>
<dbReference type="AlphaFoldDB" id="A0A5B7FLR7"/>
<gene>
    <name evidence="1" type="ORF">E2C01_040136</name>
</gene>
<name>A0A5B7FLR7_PORTR</name>
<accession>A0A5B7FLR7</accession>